<protein>
    <submittedName>
        <fullName evidence="1">Uncharacterized protein</fullName>
    </submittedName>
</protein>
<organism evidence="1">
    <name type="scientific">uncultured Caudovirales phage</name>
    <dbReference type="NCBI Taxonomy" id="2100421"/>
    <lineage>
        <taxon>Viruses</taxon>
        <taxon>Duplodnaviria</taxon>
        <taxon>Heunggongvirae</taxon>
        <taxon>Uroviricota</taxon>
        <taxon>Caudoviricetes</taxon>
        <taxon>Peduoviridae</taxon>
        <taxon>Maltschvirus</taxon>
        <taxon>Maltschvirus maltsch</taxon>
    </lineage>
</organism>
<reference evidence="1" key="1">
    <citation type="submission" date="2020-04" db="EMBL/GenBank/DDBJ databases">
        <authorList>
            <person name="Chiriac C."/>
            <person name="Salcher M."/>
            <person name="Ghai R."/>
            <person name="Kavagutti S V."/>
        </authorList>
    </citation>
    <scope>NUCLEOTIDE SEQUENCE</scope>
</reference>
<gene>
    <name evidence="1" type="ORF">UFOVP688_37</name>
</gene>
<dbReference type="EMBL" id="LR796659">
    <property type="protein sequence ID" value="CAB4157636.1"/>
    <property type="molecule type" value="Genomic_DNA"/>
</dbReference>
<evidence type="ECO:0000313" key="1">
    <source>
        <dbReference type="EMBL" id="CAB4157636.1"/>
    </source>
</evidence>
<accession>A0A6J5NIR3</accession>
<sequence length="151" mass="17113">MGFLRCLPAEPKKEKRKQVSVVKRDGEHIVIKVPQDDLDSMVRWVAHNVVNKTDRVKELANNIVYGELQLQDVYVQSLIETLGIDEWALVYDGAEALKLCDELADTIYDEPKEKFGPMLKASEKPTLRLVTICVDCQKGFVKGEAHDCLVK</sequence>
<name>A0A6J5NIR3_9CAUD</name>
<proteinExistence type="predicted"/>